<keyword evidence="1" id="KW-0812">Transmembrane</keyword>
<name>A0ABQ4UQZ4_9HYPH</name>
<dbReference type="Proteomes" id="UP001055093">
    <property type="component" value="Unassembled WGS sequence"/>
</dbReference>
<keyword evidence="3" id="KW-1185">Reference proteome</keyword>
<evidence type="ECO:0000313" key="2">
    <source>
        <dbReference type="EMBL" id="GJE74405.1"/>
    </source>
</evidence>
<gene>
    <name evidence="2" type="ORF">BGCPKDLD_0974</name>
</gene>
<organism evidence="2 3">
    <name type="scientific">Methylorubrum suomiense</name>
    <dbReference type="NCBI Taxonomy" id="144191"/>
    <lineage>
        <taxon>Bacteria</taxon>
        <taxon>Pseudomonadati</taxon>
        <taxon>Pseudomonadota</taxon>
        <taxon>Alphaproteobacteria</taxon>
        <taxon>Hyphomicrobiales</taxon>
        <taxon>Methylobacteriaceae</taxon>
        <taxon>Methylorubrum</taxon>
    </lineage>
</organism>
<evidence type="ECO:0008006" key="4">
    <source>
        <dbReference type="Google" id="ProtNLM"/>
    </source>
</evidence>
<accession>A0ABQ4UQZ4</accession>
<reference evidence="2" key="1">
    <citation type="journal article" date="2021" name="Front. Microbiol.">
        <title>Comprehensive Comparative Genomics and Phenotyping of Methylobacterium Species.</title>
        <authorList>
            <person name="Alessa O."/>
            <person name="Ogura Y."/>
            <person name="Fujitani Y."/>
            <person name="Takami H."/>
            <person name="Hayashi T."/>
            <person name="Sahin N."/>
            <person name="Tani A."/>
        </authorList>
    </citation>
    <scope>NUCLEOTIDE SEQUENCE</scope>
    <source>
        <strain evidence="2">DSM 14458</strain>
    </source>
</reference>
<dbReference type="EMBL" id="BPRE01000002">
    <property type="protein sequence ID" value="GJE74405.1"/>
    <property type="molecule type" value="Genomic_DNA"/>
</dbReference>
<protein>
    <recommendedName>
        <fullName evidence="4">SGNH/GDSL hydrolase family protein</fullName>
    </recommendedName>
</protein>
<feature type="transmembrane region" description="Helical" evidence="1">
    <location>
        <begin position="20"/>
        <end position="39"/>
    </location>
</feature>
<dbReference type="RefSeq" id="WP_137829052.1">
    <property type="nucleotide sequence ID" value="NZ_BPRE01000002.1"/>
</dbReference>
<evidence type="ECO:0000256" key="1">
    <source>
        <dbReference type="SAM" id="Phobius"/>
    </source>
</evidence>
<comment type="caution">
    <text evidence="2">The sequence shown here is derived from an EMBL/GenBank/DDBJ whole genome shotgun (WGS) entry which is preliminary data.</text>
</comment>
<reference evidence="2" key="2">
    <citation type="submission" date="2021-08" db="EMBL/GenBank/DDBJ databases">
        <authorList>
            <person name="Tani A."/>
            <person name="Ola A."/>
            <person name="Ogura Y."/>
            <person name="Katsura K."/>
            <person name="Hayashi T."/>
        </authorList>
    </citation>
    <scope>NUCLEOTIDE SEQUENCE</scope>
    <source>
        <strain evidence="2">DSM 14458</strain>
    </source>
</reference>
<proteinExistence type="predicted"/>
<keyword evidence="1" id="KW-0472">Membrane</keyword>
<evidence type="ECO:0000313" key="3">
    <source>
        <dbReference type="Proteomes" id="UP001055093"/>
    </source>
</evidence>
<sequence>MRSSASDRARVGDWAGFARLFLHVALGLFAGFLALAYLIDPYDSGRSTLFSVGAVRPQGPRTAAASRGRDPAFTGAIFGNSRIQLIEPTRLSAATNIPFVQLSVTATRPAEQLALMGWFLRHHPKPEALVLGIDDFWCVGDPALPNDKPFPFWLYSPDILSYLRGLLRWPVAQEVVGRIGWLRSRNRKVARADGFWDYEPEYIRLGERDAAFLTRVRETPVPDDPDPATSGPGFPAADRLAAFLAALPAEVPVVMVFPPVYVAGTGRAGTERAKAENACRAAMIGALARHPLGRVVDARRDRPASHDPTLFFDHTHYRHNLARPLADEIAATLNGLLERRDRPSAP</sequence>
<keyword evidence="1" id="KW-1133">Transmembrane helix</keyword>